<accession>A0A6J6DM99</accession>
<reference evidence="2" key="1">
    <citation type="submission" date="2020-05" db="EMBL/GenBank/DDBJ databases">
        <authorList>
            <person name="Chiriac C."/>
            <person name="Salcher M."/>
            <person name="Ghai R."/>
            <person name="Kavagutti S V."/>
        </authorList>
    </citation>
    <scope>NUCLEOTIDE SEQUENCE</scope>
</reference>
<dbReference type="SUPFAM" id="SSF82649">
    <property type="entry name" value="SufE/NifU"/>
    <property type="match status" value="1"/>
</dbReference>
<name>A0A6J6DM99_9ZZZZ</name>
<dbReference type="GO" id="GO:0005506">
    <property type="term" value="F:iron ion binding"/>
    <property type="evidence" value="ECO:0007669"/>
    <property type="project" value="InterPro"/>
</dbReference>
<dbReference type="NCBIfam" id="TIGR01994">
    <property type="entry name" value="SUF_scaf_2"/>
    <property type="match status" value="1"/>
</dbReference>
<evidence type="ECO:0000313" key="2">
    <source>
        <dbReference type="EMBL" id="CAB4565310.1"/>
    </source>
</evidence>
<evidence type="ECO:0000259" key="1">
    <source>
        <dbReference type="Pfam" id="PF01592"/>
    </source>
</evidence>
<dbReference type="GO" id="GO:0051536">
    <property type="term" value="F:iron-sulfur cluster binding"/>
    <property type="evidence" value="ECO:0007669"/>
    <property type="project" value="InterPro"/>
</dbReference>
<gene>
    <name evidence="2" type="ORF">UFOPK1689_00304</name>
</gene>
<dbReference type="AlphaFoldDB" id="A0A6J6DM99"/>
<dbReference type="EMBL" id="CAEZTN010000004">
    <property type="protein sequence ID" value="CAB4565310.1"/>
    <property type="molecule type" value="Genomic_DNA"/>
</dbReference>
<organism evidence="2">
    <name type="scientific">freshwater metagenome</name>
    <dbReference type="NCBI Taxonomy" id="449393"/>
    <lineage>
        <taxon>unclassified sequences</taxon>
        <taxon>metagenomes</taxon>
        <taxon>ecological metagenomes</taxon>
    </lineage>
</organism>
<proteinExistence type="predicted"/>
<feature type="domain" description="NIF system FeS cluster assembly NifU N-terminal" evidence="1">
    <location>
        <begin position="7"/>
        <end position="127"/>
    </location>
</feature>
<protein>
    <submittedName>
        <fullName evidence="2">Unannotated protein</fullName>
    </submittedName>
</protein>
<dbReference type="Pfam" id="PF01592">
    <property type="entry name" value="NifU_N"/>
    <property type="match status" value="1"/>
</dbReference>
<dbReference type="PANTHER" id="PTHR10093">
    <property type="entry name" value="IRON-SULFUR CLUSTER ASSEMBLY ENZYME NIFU HOMOLOG"/>
    <property type="match status" value="1"/>
</dbReference>
<sequence length="156" mass="17076">MELDTLYQEVILDHYKHPLNKGLSGTYDVQVHHINPSCGDEITLNLTVRESKIQSITWDGVGCSISQASVSIVSDLLLDKSLDEAGAITEQFIELMHSKGTKEGDPLVLEDAVAMAGVSKFPARIKCALLGWMAYRDAADRIKQSQDSVDERGGSQ</sequence>
<dbReference type="Gene3D" id="3.90.1010.10">
    <property type="match status" value="1"/>
</dbReference>
<dbReference type="GO" id="GO:0016226">
    <property type="term" value="P:iron-sulfur cluster assembly"/>
    <property type="evidence" value="ECO:0007669"/>
    <property type="project" value="InterPro"/>
</dbReference>
<dbReference type="InterPro" id="IPR002871">
    <property type="entry name" value="NIF_FeS_clus_asmbl_NifU_N"/>
</dbReference>
<dbReference type="CDD" id="cd06664">
    <property type="entry name" value="IscU_like"/>
    <property type="match status" value="1"/>
</dbReference>